<proteinExistence type="predicted"/>
<dbReference type="Proteomes" id="UP000005038">
    <property type="component" value="Unassembled WGS sequence"/>
</dbReference>
<dbReference type="PANTHER" id="PTHR10434">
    <property type="entry name" value="1-ACYL-SN-GLYCEROL-3-PHOSPHATE ACYLTRANSFERASE"/>
    <property type="match status" value="1"/>
</dbReference>
<dbReference type="GO" id="GO:0003841">
    <property type="term" value="F:1-acylglycerol-3-phosphate O-acyltransferase activity"/>
    <property type="evidence" value="ECO:0007669"/>
    <property type="project" value="TreeGrafter"/>
</dbReference>
<gene>
    <name evidence="4" type="ORF">GOOTI_187_00530</name>
</gene>
<evidence type="ECO:0000259" key="3">
    <source>
        <dbReference type="SMART" id="SM00563"/>
    </source>
</evidence>
<keyword evidence="5" id="KW-1185">Reference proteome</keyword>
<dbReference type="STRING" id="1108044.GOOTI_187_00530"/>
<dbReference type="EMBL" id="BAFB01000187">
    <property type="protein sequence ID" value="GAB35918.1"/>
    <property type="molecule type" value="Genomic_DNA"/>
</dbReference>
<keyword evidence="1" id="KW-0808">Transferase</keyword>
<dbReference type="GO" id="GO:0006654">
    <property type="term" value="P:phosphatidic acid biosynthetic process"/>
    <property type="evidence" value="ECO:0007669"/>
    <property type="project" value="TreeGrafter"/>
</dbReference>
<protein>
    <submittedName>
        <fullName evidence="4">Acyltransferase</fullName>
    </submittedName>
</protein>
<evidence type="ECO:0000313" key="5">
    <source>
        <dbReference type="Proteomes" id="UP000005038"/>
    </source>
</evidence>
<dbReference type="CDD" id="cd07989">
    <property type="entry name" value="LPLAT_AGPAT-like"/>
    <property type="match status" value="1"/>
</dbReference>
<dbReference type="Pfam" id="PF01553">
    <property type="entry name" value="Acyltransferase"/>
    <property type="match status" value="1"/>
</dbReference>
<dbReference type="AlphaFoldDB" id="H5TR10"/>
<name>H5TR10_GORO1</name>
<evidence type="ECO:0000256" key="2">
    <source>
        <dbReference type="ARBA" id="ARBA00023315"/>
    </source>
</evidence>
<keyword evidence="2 4" id="KW-0012">Acyltransferase</keyword>
<dbReference type="PANTHER" id="PTHR10434:SF11">
    <property type="entry name" value="1-ACYL-SN-GLYCEROL-3-PHOSPHATE ACYLTRANSFERASE"/>
    <property type="match status" value="1"/>
</dbReference>
<accession>H5TR10</accession>
<evidence type="ECO:0000313" key="4">
    <source>
        <dbReference type="EMBL" id="GAB35918.1"/>
    </source>
</evidence>
<dbReference type="InterPro" id="IPR002123">
    <property type="entry name" value="Plipid/glycerol_acylTrfase"/>
</dbReference>
<organism evidence="4 5">
    <name type="scientific">Gordonia otitidis (strain DSM 44809 / CCUG 52243 / JCM 12355 / NBRC 100426 / IFM 10032)</name>
    <dbReference type="NCBI Taxonomy" id="1108044"/>
    <lineage>
        <taxon>Bacteria</taxon>
        <taxon>Bacillati</taxon>
        <taxon>Actinomycetota</taxon>
        <taxon>Actinomycetes</taxon>
        <taxon>Mycobacteriales</taxon>
        <taxon>Gordoniaceae</taxon>
        <taxon>Gordonia</taxon>
    </lineage>
</organism>
<dbReference type="SMART" id="SM00563">
    <property type="entry name" value="PlsC"/>
    <property type="match status" value="1"/>
</dbReference>
<sequence>MDYAATMREMDASRTEPRPRGLGFRAWLMTRVVRRILRLLAAFRVVHVQVVNREVVPRSGPVILASNHISMLDGVFLWGALRRRAIAIAMAELWRWPVVGWLVRKLDFVPVDRSDKISGSRALERLETALRFNGAVIIYPEGRCVPPGETVRYRPGVAVLSFRTKTPVIPVKIIGSNDVLPLRKYRRNGVSFDRRRQVKLVFGAPLDPEDFRTPGDMMRDIRWGIDSLE</sequence>
<dbReference type="SUPFAM" id="SSF69593">
    <property type="entry name" value="Glycerol-3-phosphate (1)-acyltransferase"/>
    <property type="match status" value="1"/>
</dbReference>
<reference evidence="4" key="1">
    <citation type="submission" date="2012-02" db="EMBL/GenBank/DDBJ databases">
        <title>Whole genome shotgun sequence of Gordonia otitidis NBRC 100426.</title>
        <authorList>
            <person name="Yoshida I."/>
            <person name="Hosoyama A."/>
            <person name="Tsuchikane K."/>
            <person name="Katsumata H."/>
            <person name="Yamazaki S."/>
            <person name="Fujita N."/>
        </authorList>
    </citation>
    <scope>NUCLEOTIDE SEQUENCE [LARGE SCALE GENOMIC DNA]</scope>
    <source>
        <strain evidence="4">NBRC 100426</strain>
    </source>
</reference>
<evidence type="ECO:0000256" key="1">
    <source>
        <dbReference type="ARBA" id="ARBA00022679"/>
    </source>
</evidence>
<feature type="domain" description="Phospholipid/glycerol acyltransferase" evidence="3">
    <location>
        <begin position="62"/>
        <end position="176"/>
    </location>
</feature>
<comment type="caution">
    <text evidence="4">The sequence shown here is derived from an EMBL/GenBank/DDBJ whole genome shotgun (WGS) entry which is preliminary data.</text>
</comment>